<proteinExistence type="predicted"/>
<organism evidence="2 3">
    <name type="scientific">Salipiger mucosus DSM 16094</name>
    <dbReference type="NCBI Taxonomy" id="1123237"/>
    <lineage>
        <taxon>Bacteria</taxon>
        <taxon>Pseudomonadati</taxon>
        <taxon>Pseudomonadota</taxon>
        <taxon>Alphaproteobacteria</taxon>
        <taxon>Rhodobacterales</taxon>
        <taxon>Roseobacteraceae</taxon>
        <taxon>Salipiger</taxon>
    </lineage>
</organism>
<keyword evidence="1" id="KW-1133">Transmembrane helix</keyword>
<evidence type="ECO:0000256" key="1">
    <source>
        <dbReference type="SAM" id="Phobius"/>
    </source>
</evidence>
<feature type="transmembrane region" description="Helical" evidence="1">
    <location>
        <begin position="20"/>
        <end position="39"/>
    </location>
</feature>
<keyword evidence="3" id="KW-1185">Reference proteome</keyword>
<comment type="caution">
    <text evidence="2">The sequence shown here is derived from an EMBL/GenBank/DDBJ whole genome shotgun (WGS) entry which is preliminary data.</text>
</comment>
<protein>
    <submittedName>
        <fullName evidence="2">Uncharacterized protein</fullName>
    </submittedName>
</protein>
<keyword evidence="1" id="KW-0812">Transmembrane</keyword>
<keyword evidence="1" id="KW-0472">Membrane</keyword>
<evidence type="ECO:0000313" key="2">
    <source>
        <dbReference type="EMBL" id="EPX77991.1"/>
    </source>
</evidence>
<evidence type="ECO:0000313" key="3">
    <source>
        <dbReference type="Proteomes" id="UP000015347"/>
    </source>
</evidence>
<name>S9Q9E2_9RHOB</name>
<reference evidence="3" key="1">
    <citation type="journal article" date="2014" name="Stand. Genomic Sci.">
        <title>Genome sequence of the exopolysaccharide-producing Salipiger mucosus type strain (DSM 16094(T)), a moderately halophilic member of the Roseobacter clade.</title>
        <authorList>
            <person name="Riedel T."/>
            <person name="Spring S."/>
            <person name="Fiebig A."/>
            <person name="Petersen J."/>
            <person name="Kyrpides N.C."/>
            <person name="Goker M."/>
            <person name="Klenk H.P."/>
        </authorList>
    </citation>
    <scope>NUCLEOTIDE SEQUENCE [LARGE SCALE GENOMIC DNA]</scope>
    <source>
        <strain evidence="3">DSM 16094</strain>
    </source>
</reference>
<dbReference type="Proteomes" id="UP000015347">
    <property type="component" value="Unassembled WGS sequence"/>
</dbReference>
<dbReference type="STRING" id="1123237.Salmuc_03313"/>
<gene>
    <name evidence="2" type="ORF">Salmuc_03313</name>
</gene>
<dbReference type="AlphaFoldDB" id="S9Q9E2"/>
<sequence>MLYFWGRFLLFPVTALKFVMELALCGILLSVFGVVGMWATGMLTKDEVMPYISDVGERTLELLRALGFPI</sequence>
<dbReference type="HOGENOM" id="CLU_2755529_0_0_5"/>
<dbReference type="EMBL" id="APVH01000042">
    <property type="protein sequence ID" value="EPX77991.1"/>
    <property type="molecule type" value="Genomic_DNA"/>
</dbReference>
<accession>S9Q9E2</accession>